<proteinExistence type="predicted"/>
<name>A0ABQ6P3H5_9SPHN</name>
<gene>
    <name evidence="2" type="ORF">NUTIK01_05130</name>
</gene>
<sequence length="60" mass="6128">MGGIEPAVVGAADTGKGTQFDHDLSPDAVCKGWVRASSAAVGANLGIPACKEMAMMENHR</sequence>
<comment type="caution">
    <text evidence="2">The sequence shown here is derived from an EMBL/GenBank/DDBJ whole genome shotgun (WGS) entry which is preliminary data.</text>
</comment>
<feature type="region of interest" description="Disordered" evidence="1">
    <location>
        <begin position="1"/>
        <end position="21"/>
    </location>
</feature>
<dbReference type="Proteomes" id="UP001187221">
    <property type="component" value="Unassembled WGS sequence"/>
</dbReference>
<organism evidence="2 3">
    <name type="scientific">Novosphingobium pituita</name>
    <dbReference type="NCBI Taxonomy" id="3056842"/>
    <lineage>
        <taxon>Bacteria</taxon>
        <taxon>Pseudomonadati</taxon>
        <taxon>Pseudomonadota</taxon>
        <taxon>Alphaproteobacteria</taxon>
        <taxon>Sphingomonadales</taxon>
        <taxon>Sphingomonadaceae</taxon>
        <taxon>Novosphingobium</taxon>
    </lineage>
</organism>
<evidence type="ECO:0000313" key="2">
    <source>
        <dbReference type="EMBL" id="GMM59736.1"/>
    </source>
</evidence>
<reference evidence="2 3" key="1">
    <citation type="submission" date="2023-06" db="EMBL/GenBank/DDBJ databases">
        <title>Draft genome sequence of Novosphingobium sp. strain IK01.</title>
        <authorList>
            <person name="Hatamoto M."/>
            <person name="Ikarashi T."/>
            <person name="Yamaguchi T."/>
        </authorList>
    </citation>
    <scope>NUCLEOTIDE SEQUENCE [LARGE SCALE GENOMIC DNA]</scope>
    <source>
        <strain evidence="2 3">IK01</strain>
    </source>
</reference>
<protein>
    <submittedName>
        <fullName evidence="2">Uncharacterized protein</fullName>
    </submittedName>
</protein>
<accession>A0ABQ6P3H5</accession>
<dbReference type="EMBL" id="BTFW01000001">
    <property type="protein sequence ID" value="GMM59736.1"/>
    <property type="molecule type" value="Genomic_DNA"/>
</dbReference>
<evidence type="ECO:0000313" key="3">
    <source>
        <dbReference type="Proteomes" id="UP001187221"/>
    </source>
</evidence>
<keyword evidence="3" id="KW-1185">Reference proteome</keyword>
<evidence type="ECO:0000256" key="1">
    <source>
        <dbReference type="SAM" id="MobiDB-lite"/>
    </source>
</evidence>